<evidence type="ECO:0000313" key="2">
    <source>
        <dbReference type="EMBL" id="RLP73481.1"/>
    </source>
</evidence>
<evidence type="ECO:0000313" key="3">
    <source>
        <dbReference type="Proteomes" id="UP000270299"/>
    </source>
</evidence>
<evidence type="ECO:0000256" key="1">
    <source>
        <dbReference type="SAM" id="Phobius"/>
    </source>
</evidence>
<protein>
    <submittedName>
        <fullName evidence="2">Uncharacterized protein</fullName>
    </submittedName>
</protein>
<organism evidence="2 3">
    <name type="scientific">Mycetocola manganoxydans</name>
    <dbReference type="NCBI Taxonomy" id="699879"/>
    <lineage>
        <taxon>Bacteria</taxon>
        <taxon>Bacillati</taxon>
        <taxon>Actinomycetota</taxon>
        <taxon>Actinomycetes</taxon>
        <taxon>Micrococcales</taxon>
        <taxon>Microbacteriaceae</taxon>
        <taxon>Mycetocola</taxon>
    </lineage>
</organism>
<dbReference type="RefSeq" id="WP_121671645.1">
    <property type="nucleotide sequence ID" value="NZ_BMXM01000002.1"/>
</dbReference>
<dbReference type="Proteomes" id="UP000270299">
    <property type="component" value="Unassembled WGS sequence"/>
</dbReference>
<feature type="transmembrane region" description="Helical" evidence="1">
    <location>
        <begin position="141"/>
        <end position="164"/>
    </location>
</feature>
<accession>A0A3L7A1N7</accession>
<dbReference type="AlphaFoldDB" id="A0A3L7A1N7"/>
<proteinExistence type="predicted"/>
<comment type="caution">
    <text evidence="2">The sequence shown here is derived from an EMBL/GenBank/DDBJ whole genome shotgun (WGS) entry which is preliminary data.</text>
</comment>
<feature type="transmembrane region" description="Helical" evidence="1">
    <location>
        <begin position="176"/>
        <end position="197"/>
    </location>
</feature>
<feature type="transmembrane region" description="Helical" evidence="1">
    <location>
        <begin position="70"/>
        <end position="93"/>
    </location>
</feature>
<reference evidence="2 3" key="1">
    <citation type="submission" date="2018-10" db="EMBL/GenBank/DDBJ databases">
        <authorList>
            <person name="Li J."/>
        </authorList>
    </citation>
    <scope>NUCLEOTIDE SEQUENCE [LARGE SCALE GENOMIC DNA]</scope>
    <source>
        <strain evidence="2 3">CCTCC AB209002</strain>
    </source>
</reference>
<gene>
    <name evidence="2" type="ORF">D9V29_02010</name>
</gene>
<keyword evidence="1" id="KW-0812">Transmembrane</keyword>
<dbReference type="OrthoDB" id="9981511at2"/>
<name>A0A3L7A1N7_9MICO</name>
<keyword evidence="3" id="KW-1185">Reference proteome</keyword>
<keyword evidence="1" id="KW-0472">Membrane</keyword>
<dbReference type="EMBL" id="RCUV01000002">
    <property type="protein sequence ID" value="RLP73481.1"/>
    <property type="molecule type" value="Genomic_DNA"/>
</dbReference>
<keyword evidence="1" id="KW-1133">Transmembrane helix</keyword>
<feature type="transmembrane region" description="Helical" evidence="1">
    <location>
        <begin position="113"/>
        <end position="134"/>
    </location>
</feature>
<sequence>MTSPDLPDLPHPIADDTDATTWASGYQPGDTVDWRAMEIAAVSSYPRIRAELDRSGRYNGGRRHQTTNRLVLVPTIIWAVALVGAPVLAYAILFSERLVQLSADLDWTYRLPVAAFFFGLAFVFLAVLLVRWMIRGRHSSGFLLGYGGVVLALGGLSSVGVLASEEERRMVPLGDLWLAVVLATTALGLVSLVVVALGRSRAAEAKASEFVEPATREFNKLPENERRSIRADLERALDDLAARNVIDDGAAERARQAEPGLLALEMSQYRG</sequence>